<evidence type="ECO:0000256" key="3">
    <source>
        <dbReference type="ARBA" id="ARBA00022603"/>
    </source>
</evidence>
<dbReference type="SUPFAM" id="SSF53335">
    <property type="entry name" value="S-adenosyl-L-methionine-dependent methyltransferases"/>
    <property type="match status" value="1"/>
</dbReference>
<evidence type="ECO:0000256" key="1">
    <source>
        <dbReference type="ARBA" id="ARBA00022490"/>
    </source>
</evidence>
<dbReference type="AlphaFoldDB" id="A0A0F9YXV0"/>
<keyword evidence="3" id="KW-0489">Methyltransferase</keyword>
<dbReference type="PANTHER" id="PTHR13393:SF0">
    <property type="entry name" value="RNA N6-ADENOSINE-METHYLTRANSFERASE METTL16"/>
    <property type="match status" value="1"/>
</dbReference>
<keyword evidence="4" id="KW-0808">Transferase</keyword>
<reference evidence="7" key="1">
    <citation type="journal article" date="2015" name="Nature">
        <title>Complex archaea that bridge the gap between prokaryotes and eukaryotes.</title>
        <authorList>
            <person name="Spang A."/>
            <person name="Saw J.H."/>
            <person name="Jorgensen S.L."/>
            <person name="Zaremba-Niedzwiedzka K."/>
            <person name="Martijn J."/>
            <person name="Lind A.E."/>
            <person name="van Eijk R."/>
            <person name="Schleper C."/>
            <person name="Guy L."/>
            <person name="Ettema T.J."/>
        </authorList>
    </citation>
    <scope>NUCLEOTIDE SEQUENCE</scope>
</reference>
<dbReference type="GO" id="GO:0052907">
    <property type="term" value="F:23S rRNA (adenine(1618)-N(6))-methyltransferase activity"/>
    <property type="evidence" value="ECO:0007669"/>
    <property type="project" value="TreeGrafter"/>
</dbReference>
<dbReference type="GO" id="GO:0005737">
    <property type="term" value="C:cytoplasm"/>
    <property type="evidence" value="ECO:0007669"/>
    <property type="project" value="InterPro"/>
</dbReference>
<dbReference type="EMBL" id="LAZR01000006">
    <property type="protein sequence ID" value="KKO09619.1"/>
    <property type="molecule type" value="Genomic_DNA"/>
</dbReference>
<dbReference type="HAMAP" id="MF_01848">
    <property type="entry name" value="23SrRNA_methyltr_F"/>
    <property type="match status" value="1"/>
</dbReference>
<comment type="caution">
    <text evidence="7">The sequence shown here is derived from an EMBL/GenBank/DDBJ whole genome shotgun (WGS) entry which is preliminary data.</text>
</comment>
<protein>
    <submittedName>
        <fullName evidence="7">Uncharacterized protein</fullName>
    </submittedName>
</protein>
<evidence type="ECO:0000313" key="7">
    <source>
        <dbReference type="EMBL" id="KKO09619.1"/>
    </source>
</evidence>
<dbReference type="PANTHER" id="PTHR13393">
    <property type="entry name" value="SAM-DEPENDENT METHYLTRANSFERASE"/>
    <property type="match status" value="1"/>
</dbReference>
<sequence>MSSKPHQTKKPAAGLHPRNRHQGRYDFKTLGATSPELLAYLVPGQEGNTTLDFTDPNAVKALNRALLLHHYGIRDWDIPAGYLCPPVPGRADYVHALADLLGESHDGHIPKGRNLVGLDIGTGANAIYPLIGSKEYKWRFVGTDIDPKALSNAQAIIDANSGLADHISLRLQADPANLFHGIIAADEHFDFTLCNPPFYASAAAAQEQSRRKWRNLEKTTGKAVTPHQSFGGQGTELYCDGGEAGFLSRLITESAGAAAQVFWFSSLVSKAANIKAMEEQLKVLGATDIRVIGMTQGLKHSRLLAWTFRDKKQRRAWRKARWSTTRPVA</sequence>
<keyword evidence="1" id="KW-0963">Cytoplasm</keyword>
<name>A0A0F9YXV0_9ZZZZ</name>
<dbReference type="InterPro" id="IPR010286">
    <property type="entry name" value="METTL16/RlmF"/>
</dbReference>
<keyword evidence="5" id="KW-0949">S-adenosyl-L-methionine</keyword>
<keyword evidence="2" id="KW-0698">rRNA processing</keyword>
<dbReference type="InterPro" id="IPR029063">
    <property type="entry name" value="SAM-dependent_MTases_sf"/>
</dbReference>
<feature type="region of interest" description="Disordered" evidence="6">
    <location>
        <begin position="1"/>
        <end position="23"/>
    </location>
</feature>
<dbReference type="InterPro" id="IPR016909">
    <property type="entry name" value="rRNA_lsu_MeTfrase_F"/>
</dbReference>
<evidence type="ECO:0000256" key="4">
    <source>
        <dbReference type="ARBA" id="ARBA00022679"/>
    </source>
</evidence>
<proteinExistence type="inferred from homology"/>
<evidence type="ECO:0000256" key="2">
    <source>
        <dbReference type="ARBA" id="ARBA00022552"/>
    </source>
</evidence>
<organism evidence="7">
    <name type="scientific">marine sediment metagenome</name>
    <dbReference type="NCBI Taxonomy" id="412755"/>
    <lineage>
        <taxon>unclassified sequences</taxon>
        <taxon>metagenomes</taxon>
        <taxon>ecological metagenomes</taxon>
    </lineage>
</organism>
<dbReference type="Gene3D" id="3.40.50.150">
    <property type="entry name" value="Vaccinia Virus protein VP39"/>
    <property type="match status" value="1"/>
</dbReference>
<dbReference type="GO" id="GO:0070475">
    <property type="term" value="P:rRNA base methylation"/>
    <property type="evidence" value="ECO:0007669"/>
    <property type="project" value="TreeGrafter"/>
</dbReference>
<evidence type="ECO:0000256" key="5">
    <source>
        <dbReference type="ARBA" id="ARBA00022691"/>
    </source>
</evidence>
<accession>A0A0F9YXV0</accession>
<dbReference type="CDD" id="cd02440">
    <property type="entry name" value="AdoMet_MTases"/>
    <property type="match status" value="1"/>
</dbReference>
<dbReference type="NCBIfam" id="NF008725">
    <property type="entry name" value="PRK11727.1"/>
    <property type="match status" value="1"/>
</dbReference>
<dbReference type="Pfam" id="PF05971">
    <property type="entry name" value="Methyltransf_10"/>
    <property type="match status" value="1"/>
</dbReference>
<evidence type="ECO:0000256" key="6">
    <source>
        <dbReference type="SAM" id="MobiDB-lite"/>
    </source>
</evidence>
<gene>
    <name evidence="7" type="ORF">LCGC14_0031120</name>
</gene>
<dbReference type="PIRSF" id="PIRSF029038">
    <property type="entry name" value="Mtase_YbiN_prd"/>
    <property type="match status" value="1"/>
</dbReference>